<organism evidence="2 3">
    <name type="scientific">Trichoderma ghanense</name>
    <dbReference type="NCBI Taxonomy" id="65468"/>
    <lineage>
        <taxon>Eukaryota</taxon>
        <taxon>Fungi</taxon>
        <taxon>Dikarya</taxon>
        <taxon>Ascomycota</taxon>
        <taxon>Pezizomycotina</taxon>
        <taxon>Sordariomycetes</taxon>
        <taxon>Hypocreomycetidae</taxon>
        <taxon>Hypocreales</taxon>
        <taxon>Hypocreaceae</taxon>
        <taxon>Trichoderma</taxon>
    </lineage>
</organism>
<evidence type="ECO:0000256" key="1">
    <source>
        <dbReference type="SAM" id="MobiDB-lite"/>
    </source>
</evidence>
<sequence>MEFYDLNRTPAIFRANAEAKEAQSFQDLASSNVWQTAASRWGTGQLYACRVICPRPTRFLTILTREFEAAKEKARRNELSPVIQQLLRGPAEGPAALSRMTEILIIHTYAKESMGHVWASLAPLIERNTQPGDHDRPRRRLLPPPGRQPSSTPTTNIPPVSTPSTEASYPSSVGYVEEDVAPLLEDVTVRFASEFVRCILNHAQKPTRKCSVHWRVQRMKHIVAAPKWTAIDDGGIQVADRNNRVYQVALLEAKRAFQPIQDGRPTVSDELLGQIVGEALALRLSENSLFGDEIFVVIAIKHYLKFLHLNISQQFLASFRTMDPAASANPGHYLNVNSTEWLNAATQEGRRNIVCHTIALVSKADTIVWDGDPIEDDL</sequence>
<evidence type="ECO:0000313" key="3">
    <source>
        <dbReference type="Proteomes" id="UP001642720"/>
    </source>
</evidence>
<feature type="compositionally biased region" description="Polar residues" evidence="1">
    <location>
        <begin position="148"/>
        <end position="171"/>
    </location>
</feature>
<feature type="region of interest" description="Disordered" evidence="1">
    <location>
        <begin position="127"/>
        <end position="171"/>
    </location>
</feature>
<dbReference type="GeneID" id="300576134"/>
<dbReference type="EMBL" id="PPTA01000005">
    <property type="protein sequence ID" value="TFB03498.1"/>
    <property type="molecule type" value="Genomic_DNA"/>
</dbReference>
<name>A0ABY2H5G8_9HYPO</name>
<comment type="caution">
    <text evidence="2">The sequence shown here is derived from an EMBL/GenBank/DDBJ whole genome shotgun (WGS) entry which is preliminary data.</text>
</comment>
<accession>A0ABY2H5G8</accession>
<gene>
    <name evidence="2" type="ORF">CCMA1212_004377</name>
</gene>
<proteinExistence type="predicted"/>
<dbReference type="Proteomes" id="UP001642720">
    <property type="component" value="Unassembled WGS sequence"/>
</dbReference>
<reference evidence="2 3" key="1">
    <citation type="submission" date="2018-01" db="EMBL/GenBank/DDBJ databases">
        <title>Genome characterization of the sugarcane-associated fungus Trichoderma ghanense CCMA-1212 and their application in lignocelulose bioconversion.</title>
        <authorList>
            <person name="Steindorff A.S."/>
            <person name="Mendes T.D."/>
            <person name="Vilela E.S.D."/>
            <person name="Rodrigues D.S."/>
            <person name="Formighieri E.F."/>
            <person name="Melo I.S."/>
            <person name="Favaro L.C.L."/>
        </authorList>
    </citation>
    <scope>NUCLEOTIDE SEQUENCE [LARGE SCALE GENOMIC DNA]</scope>
    <source>
        <strain evidence="2 3">CCMA-1212</strain>
    </source>
</reference>
<keyword evidence="3" id="KW-1185">Reference proteome</keyword>
<dbReference type="RefSeq" id="XP_073559699.1">
    <property type="nucleotide sequence ID" value="XM_073701684.1"/>
</dbReference>
<protein>
    <submittedName>
        <fullName evidence="2">Uncharacterized protein</fullName>
    </submittedName>
</protein>
<evidence type="ECO:0000313" key="2">
    <source>
        <dbReference type="EMBL" id="TFB03498.1"/>
    </source>
</evidence>